<keyword evidence="6" id="KW-1185">Reference proteome</keyword>
<sequence>MPVVPLPENEDERLASLVSYDILDTLEEDEFDEITKLASQICETPVALITLIDQKRQWFKSAVGTDVRETPREYAFCSYTILEKDVLVVSNAREDARFANNPLVTGDPNVAFYAGAPIINEEGYPLGSICVIDTEAKELNSQQIAALKTLSNQVVAQLELRRKIKVLERSNATLLESNVFIQKFASMAAHDIKNPLSSILLSSQALQRRLQKDGDDKSLQLINMSINASKQLLHMVDEMLVYSKAPATLLADQQSVNLNELLTKIIRLIDVPESVKIQLPVVEHTINVSPVALEQIFLNLLTNAIRYNDKAEGRIRILVRNEENFYNFKVTDNGRGIQPQFLNRIFEEKFTLGYTDRFNKEGTGVGLHTVKALVEKLQGTIYAESIPGQETTFVFSIKK</sequence>
<keyword evidence="5" id="KW-0808">Transferase</keyword>
<proteinExistence type="predicted"/>
<dbReference type="SUPFAM" id="SSF55874">
    <property type="entry name" value="ATPase domain of HSP90 chaperone/DNA topoisomerase II/histidine kinase"/>
    <property type="match status" value="1"/>
</dbReference>
<comment type="caution">
    <text evidence="5">The sequence shown here is derived from an EMBL/GenBank/DDBJ whole genome shotgun (WGS) entry which is preliminary data.</text>
</comment>
<dbReference type="InterPro" id="IPR003661">
    <property type="entry name" value="HisK_dim/P_dom"/>
</dbReference>
<accession>A0A917J765</accession>
<dbReference type="SMART" id="SM00388">
    <property type="entry name" value="HisKA"/>
    <property type="match status" value="1"/>
</dbReference>
<evidence type="ECO:0000259" key="4">
    <source>
        <dbReference type="PROSITE" id="PS50109"/>
    </source>
</evidence>
<dbReference type="AlphaFoldDB" id="A0A917J765"/>
<dbReference type="InterPro" id="IPR005467">
    <property type="entry name" value="His_kinase_dom"/>
</dbReference>
<dbReference type="PANTHER" id="PTHR43102">
    <property type="entry name" value="SLR1143 PROTEIN"/>
    <property type="match status" value="1"/>
</dbReference>
<evidence type="ECO:0000256" key="1">
    <source>
        <dbReference type="ARBA" id="ARBA00000085"/>
    </source>
</evidence>
<name>A0A917J765_9SPHI</name>
<dbReference type="InterPro" id="IPR004358">
    <property type="entry name" value="Sig_transdc_His_kin-like_C"/>
</dbReference>
<organism evidence="5 6">
    <name type="scientific">Mucilaginibacter galii</name>
    <dbReference type="NCBI Taxonomy" id="2005073"/>
    <lineage>
        <taxon>Bacteria</taxon>
        <taxon>Pseudomonadati</taxon>
        <taxon>Bacteroidota</taxon>
        <taxon>Sphingobacteriia</taxon>
        <taxon>Sphingobacteriales</taxon>
        <taxon>Sphingobacteriaceae</taxon>
        <taxon>Mucilaginibacter</taxon>
    </lineage>
</organism>
<evidence type="ECO:0000313" key="6">
    <source>
        <dbReference type="Proteomes" id="UP000662074"/>
    </source>
</evidence>
<dbReference type="RefSeq" id="WP_188414653.1">
    <property type="nucleotide sequence ID" value="NZ_BMDO01000002.1"/>
</dbReference>
<evidence type="ECO:0000256" key="2">
    <source>
        <dbReference type="ARBA" id="ARBA00012438"/>
    </source>
</evidence>
<dbReference type="EMBL" id="BMDO01000002">
    <property type="protein sequence ID" value="GGI49929.1"/>
    <property type="molecule type" value="Genomic_DNA"/>
</dbReference>
<protein>
    <recommendedName>
        <fullName evidence="2">histidine kinase</fullName>
        <ecNumber evidence="2">2.7.13.3</ecNumber>
    </recommendedName>
</protein>
<keyword evidence="3" id="KW-0597">Phosphoprotein</keyword>
<dbReference type="Pfam" id="PF01590">
    <property type="entry name" value="GAF"/>
    <property type="match status" value="1"/>
</dbReference>
<dbReference type="SUPFAM" id="SSF47384">
    <property type="entry name" value="Homodimeric domain of signal transducing histidine kinase"/>
    <property type="match status" value="1"/>
</dbReference>
<reference evidence="5" key="1">
    <citation type="journal article" date="2014" name="Int. J. Syst. Evol. Microbiol.">
        <title>Complete genome sequence of Corynebacterium casei LMG S-19264T (=DSM 44701T), isolated from a smear-ripened cheese.</title>
        <authorList>
            <consortium name="US DOE Joint Genome Institute (JGI-PGF)"/>
            <person name="Walter F."/>
            <person name="Albersmeier A."/>
            <person name="Kalinowski J."/>
            <person name="Ruckert C."/>
        </authorList>
    </citation>
    <scope>NUCLEOTIDE SEQUENCE</scope>
    <source>
        <strain evidence="5">CCM 8711</strain>
    </source>
</reference>
<dbReference type="PRINTS" id="PR00344">
    <property type="entry name" value="BCTRLSENSOR"/>
</dbReference>
<dbReference type="Pfam" id="PF02518">
    <property type="entry name" value="HATPase_c"/>
    <property type="match status" value="1"/>
</dbReference>
<dbReference type="GO" id="GO:0000155">
    <property type="term" value="F:phosphorelay sensor kinase activity"/>
    <property type="evidence" value="ECO:0007669"/>
    <property type="project" value="InterPro"/>
</dbReference>
<dbReference type="InterPro" id="IPR036097">
    <property type="entry name" value="HisK_dim/P_sf"/>
</dbReference>
<comment type="catalytic activity">
    <reaction evidence="1">
        <text>ATP + protein L-histidine = ADP + protein N-phospho-L-histidine.</text>
        <dbReference type="EC" id="2.7.13.3"/>
    </reaction>
</comment>
<dbReference type="InterPro" id="IPR036890">
    <property type="entry name" value="HATPase_C_sf"/>
</dbReference>
<dbReference type="SUPFAM" id="SSF55781">
    <property type="entry name" value="GAF domain-like"/>
    <property type="match status" value="1"/>
</dbReference>
<dbReference type="CDD" id="cd00075">
    <property type="entry name" value="HATPase"/>
    <property type="match status" value="1"/>
</dbReference>
<dbReference type="Pfam" id="PF00512">
    <property type="entry name" value="HisKA"/>
    <property type="match status" value="1"/>
</dbReference>
<feature type="domain" description="Histidine kinase" evidence="4">
    <location>
        <begin position="187"/>
        <end position="399"/>
    </location>
</feature>
<dbReference type="Proteomes" id="UP000662074">
    <property type="component" value="Unassembled WGS sequence"/>
</dbReference>
<dbReference type="CDD" id="cd00082">
    <property type="entry name" value="HisKA"/>
    <property type="match status" value="1"/>
</dbReference>
<evidence type="ECO:0000313" key="5">
    <source>
        <dbReference type="EMBL" id="GGI49929.1"/>
    </source>
</evidence>
<dbReference type="PANTHER" id="PTHR43102:SF2">
    <property type="entry name" value="GAF DOMAIN-CONTAINING PROTEIN"/>
    <property type="match status" value="1"/>
</dbReference>
<dbReference type="InterPro" id="IPR003018">
    <property type="entry name" value="GAF"/>
</dbReference>
<gene>
    <name evidence="5" type="ORF">GCM10011425_11410</name>
</gene>
<keyword evidence="5" id="KW-0418">Kinase</keyword>
<evidence type="ECO:0000256" key="3">
    <source>
        <dbReference type="ARBA" id="ARBA00022553"/>
    </source>
</evidence>
<dbReference type="SMART" id="SM00387">
    <property type="entry name" value="HATPase_c"/>
    <property type="match status" value="1"/>
</dbReference>
<dbReference type="InterPro" id="IPR029016">
    <property type="entry name" value="GAF-like_dom_sf"/>
</dbReference>
<dbReference type="Gene3D" id="3.30.565.10">
    <property type="entry name" value="Histidine kinase-like ATPase, C-terminal domain"/>
    <property type="match status" value="1"/>
</dbReference>
<dbReference type="Gene3D" id="3.30.450.40">
    <property type="match status" value="1"/>
</dbReference>
<dbReference type="InterPro" id="IPR003594">
    <property type="entry name" value="HATPase_dom"/>
</dbReference>
<dbReference type="PROSITE" id="PS50109">
    <property type="entry name" value="HIS_KIN"/>
    <property type="match status" value="1"/>
</dbReference>
<dbReference type="EC" id="2.7.13.3" evidence="2"/>
<reference evidence="5" key="2">
    <citation type="submission" date="2020-09" db="EMBL/GenBank/DDBJ databases">
        <authorList>
            <person name="Sun Q."/>
            <person name="Sedlacek I."/>
        </authorList>
    </citation>
    <scope>NUCLEOTIDE SEQUENCE</scope>
    <source>
        <strain evidence="5">CCM 8711</strain>
    </source>
</reference>
<dbReference type="Gene3D" id="1.10.287.130">
    <property type="match status" value="1"/>
</dbReference>
<dbReference type="SMART" id="SM00065">
    <property type="entry name" value="GAF"/>
    <property type="match status" value="1"/>
</dbReference>